<proteinExistence type="predicted"/>
<dbReference type="RefSeq" id="XP_058337845.1">
    <property type="nucleotide sequence ID" value="XM_058491361.1"/>
</dbReference>
<name>A0AAD7UVH3_9FUNG</name>
<gene>
    <name evidence="3" type="ORF">O0I10_011393</name>
</gene>
<protein>
    <submittedName>
        <fullName evidence="3">Uncharacterized protein</fullName>
    </submittedName>
</protein>
<dbReference type="EMBL" id="JARTCD010000089">
    <property type="protein sequence ID" value="KAJ8652931.1"/>
    <property type="molecule type" value="Genomic_DNA"/>
</dbReference>
<feature type="region of interest" description="Disordered" evidence="1">
    <location>
        <begin position="48"/>
        <end position="84"/>
    </location>
</feature>
<evidence type="ECO:0000256" key="1">
    <source>
        <dbReference type="SAM" id="MobiDB-lite"/>
    </source>
</evidence>
<keyword evidence="2" id="KW-1133">Transmembrane helix</keyword>
<keyword evidence="2" id="KW-0812">Transmembrane</keyword>
<keyword evidence="4" id="KW-1185">Reference proteome</keyword>
<feature type="compositionally biased region" description="Basic residues" evidence="1">
    <location>
        <begin position="67"/>
        <end position="84"/>
    </location>
</feature>
<keyword evidence="2" id="KW-0472">Membrane</keyword>
<evidence type="ECO:0000313" key="3">
    <source>
        <dbReference type="EMBL" id="KAJ8652931.1"/>
    </source>
</evidence>
<evidence type="ECO:0000313" key="4">
    <source>
        <dbReference type="Proteomes" id="UP001234581"/>
    </source>
</evidence>
<feature type="transmembrane region" description="Helical" evidence="2">
    <location>
        <begin position="311"/>
        <end position="330"/>
    </location>
</feature>
<sequence length="332" mass="38002">MEFEEVNNLIKVGHVHPGSLPSSSLPWHPAFGAVPHTATPGTAGNYHYTTTTTTRSNSDVTNNGSSKRPHHHYHYHRRHGSRRQKPILGVTRLVNSVRRFKKPKEEEEPWHITVSPMGTPSTRSINSSTNNNNAISTSSSFHPLTSLQEIKCQMQNFVVPADWHHTSINHTTNDTTGCQPLLTGSGLINHLKNSIARFEYLIHIERQRITTCQGDIINYIDKLKQLDNDTHQIDTRITLERLERTSAMYETLRSANNRIPRLEHLRDRQKRTASKVEGYIRSGNLDKRLRMLEMQTRTTRLEAIWARLRQWGPTMTLISLAMFIILLILVSS</sequence>
<evidence type="ECO:0000256" key="2">
    <source>
        <dbReference type="SAM" id="Phobius"/>
    </source>
</evidence>
<reference evidence="3 4" key="1">
    <citation type="submission" date="2023-03" db="EMBL/GenBank/DDBJ databases">
        <title>Genome sequence of Lichtheimia ornata CBS 291.66.</title>
        <authorList>
            <person name="Mohabir J.T."/>
            <person name="Shea T.P."/>
            <person name="Kurbessoian T."/>
            <person name="Berby B."/>
            <person name="Fontaine J."/>
            <person name="Livny J."/>
            <person name="Gnirke A."/>
            <person name="Stajich J.E."/>
            <person name="Cuomo C.A."/>
        </authorList>
    </citation>
    <scope>NUCLEOTIDE SEQUENCE [LARGE SCALE GENOMIC DNA]</scope>
    <source>
        <strain evidence="3">CBS 291.66</strain>
    </source>
</reference>
<comment type="caution">
    <text evidence="3">The sequence shown here is derived from an EMBL/GenBank/DDBJ whole genome shotgun (WGS) entry which is preliminary data.</text>
</comment>
<accession>A0AAD7UVH3</accession>
<dbReference type="AlphaFoldDB" id="A0AAD7UVH3"/>
<organism evidence="3 4">
    <name type="scientific">Lichtheimia ornata</name>
    <dbReference type="NCBI Taxonomy" id="688661"/>
    <lineage>
        <taxon>Eukaryota</taxon>
        <taxon>Fungi</taxon>
        <taxon>Fungi incertae sedis</taxon>
        <taxon>Mucoromycota</taxon>
        <taxon>Mucoromycotina</taxon>
        <taxon>Mucoromycetes</taxon>
        <taxon>Mucorales</taxon>
        <taxon>Lichtheimiaceae</taxon>
        <taxon>Lichtheimia</taxon>
    </lineage>
</organism>
<feature type="compositionally biased region" description="Polar residues" evidence="1">
    <location>
        <begin position="55"/>
        <end position="66"/>
    </location>
</feature>
<feature type="region of interest" description="Disordered" evidence="1">
    <location>
        <begin position="102"/>
        <end position="125"/>
    </location>
</feature>
<dbReference type="GeneID" id="83218794"/>
<dbReference type="Proteomes" id="UP001234581">
    <property type="component" value="Unassembled WGS sequence"/>
</dbReference>